<feature type="domain" description="Thioester reductase (TE)" evidence="6">
    <location>
        <begin position="674"/>
        <end position="915"/>
    </location>
</feature>
<feature type="domain" description="Carrier" evidence="5">
    <location>
        <begin position="555"/>
        <end position="620"/>
    </location>
</feature>
<gene>
    <name evidence="7" type="ORF">QQS21_004257</name>
</gene>
<evidence type="ECO:0000259" key="4">
    <source>
        <dbReference type="Pfam" id="PF00501"/>
    </source>
</evidence>
<dbReference type="InterPro" id="IPR020845">
    <property type="entry name" value="AMP-binding_CS"/>
</dbReference>
<dbReference type="EMBL" id="JASWJB010000061">
    <property type="protein sequence ID" value="KAK2603577.1"/>
    <property type="molecule type" value="Genomic_DNA"/>
</dbReference>
<dbReference type="Gene3D" id="3.40.50.720">
    <property type="entry name" value="NAD(P)-binding Rossmann-like Domain"/>
    <property type="match status" value="1"/>
</dbReference>
<dbReference type="InterPro" id="IPR000873">
    <property type="entry name" value="AMP-dep_synth/lig_dom"/>
</dbReference>
<evidence type="ECO:0008006" key="9">
    <source>
        <dbReference type="Google" id="ProtNLM"/>
    </source>
</evidence>
<name>A0AAJ0CRV7_9HYPO</name>
<dbReference type="Pfam" id="PF00550">
    <property type="entry name" value="PP-binding"/>
    <property type="match status" value="1"/>
</dbReference>
<dbReference type="Pfam" id="PF00501">
    <property type="entry name" value="AMP-binding"/>
    <property type="match status" value="1"/>
</dbReference>
<dbReference type="Pfam" id="PF07993">
    <property type="entry name" value="NAD_binding_4"/>
    <property type="match status" value="1"/>
</dbReference>
<evidence type="ECO:0000256" key="1">
    <source>
        <dbReference type="ARBA" id="ARBA00022450"/>
    </source>
</evidence>
<accession>A0AAJ0CRV7</accession>
<dbReference type="PANTHER" id="PTHR43439:SF2">
    <property type="entry name" value="ENZYME, PUTATIVE (JCVI)-RELATED"/>
    <property type="match status" value="1"/>
</dbReference>
<sequence>MSHLTKEYIEYLHSNFGELKVLDDIIRHRAGDEQQVPILGYPRTEDKLDDYEEFTGQQLDQFIDNAVKYYIRAGMKANTREVVGIYAPSDVDFVVSFFALSRLGYTVMCLSLRLAPLAIKNLLRETKCRVIAHGPTPQIAEVLEAVAAEEPLMLSLVPNRAIYGLPRSDEDVPFRRFVDRERETDETALIMHSSGSTGLPKPVFLTHRNLLMHPLQGSGLKNFGALPLYHMYGLSVLLQGMYMGKTANLLSATLPLTTPNLVTAIEATGARAIHVVPYVLGLISASEQGLKCLQKAKYVTACGARTPDELGDHLIAEGVNFGVVFGTTEAGLLGDTMDRDAEDDSWSYIRIYQNIRKSIYMQPLGDGTFECVYLKTHPGLSTSNSDDPEPGSWHSKDVFMPHPSLPDVWKYVTRLDDRVTLSNGEKVLPLPIEGRVRQHPLVREAVVFGIDRAIPGIMLFRHEKAADMPDDTFIDQVWPAIVSANSRSEGFSQIVREMVLLQPSDASCPQTDKGSIIRGQAYRKFAREIDEVYARLDSEGEGTLRLDVSGIEGFLQDTYQDIVGAPLQSLDLDFFTAGVDSLRAIQMRRVIQNKLYLASKQLEPNVVYEFGNARKLARHLYSIAQGEDSEELDRTSLMRELIAKYSERVTAPTIQQGLWNGAEGNAGAKETVILTGATGSLGAHLLKQLIADPQIAKVYCLVRGEDPSTRIRSALRERGFSATALVPGLDKIVALTAKLDEPDFGVGEEQMIQFTREVSLIVHLAWPVNFNIGLQSFEPHLAGLTNLISLSTATTKEPGRKCARFFFASSISAAENSDGPCVVDESPILDLNRASKMGYAQSKLVGEHIVLNAAQKGAASYVLRIGQVVGDRHHGIWNEAEFIPSMIRSALSMQALPELNEKISWLPVDTLATVIRELAIAAERDMSEHHSTVNKKQPPAVYNLVNPNLFSWSDLLPELRRAGLKFESISMKKWLAALKTRALMNDDVEAQRNPAVKLLQHFEERYDTPDGSKAGSILFDTKVAQSNSVVLRAPPDIIGDGYVRKFVESWLKQWVPAMA</sequence>
<dbReference type="SUPFAM" id="SSF56801">
    <property type="entry name" value="Acetyl-CoA synthetase-like"/>
    <property type="match status" value="1"/>
</dbReference>
<evidence type="ECO:0000256" key="2">
    <source>
        <dbReference type="ARBA" id="ARBA00022553"/>
    </source>
</evidence>
<keyword evidence="2" id="KW-0597">Phosphoprotein</keyword>
<dbReference type="SUPFAM" id="SSF51735">
    <property type="entry name" value="NAD(P)-binding Rossmann-fold domains"/>
    <property type="match status" value="1"/>
</dbReference>
<dbReference type="Proteomes" id="UP001251528">
    <property type="component" value="Unassembled WGS sequence"/>
</dbReference>
<keyword evidence="8" id="KW-1185">Reference proteome</keyword>
<dbReference type="InterPro" id="IPR042099">
    <property type="entry name" value="ANL_N_sf"/>
</dbReference>
<dbReference type="AlphaFoldDB" id="A0AAJ0CRV7"/>
<dbReference type="PANTHER" id="PTHR43439">
    <property type="entry name" value="PHENYLACETATE-COENZYME A LIGASE"/>
    <property type="match status" value="1"/>
</dbReference>
<dbReference type="Gene3D" id="3.40.50.12780">
    <property type="entry name" value="N-terminal domain of ligase-like"/>
    <property type="match status" value="1"/>
</dbReference>
<dbReference type="Pfam" id="PF23562">
    <property type="entry name" value="AMP-binding_C_3"/>
    <property type="match status" value="1"/>
</dbReference>
<protein>
    <recommendedName>
        <fullName evidence="9">NRPS-like enzyme</fullName>
    </recommendedName>
</protein>
<keyword evidence="1" id="KW-0596">Phosphopantetheine</keyword>
<evidence type="ECO:0000313" key="7">
    <source>
        <dbReference type="EMBL" id="KAK2603577.1"/>
    </source>
</evidence>
<feature type="domain" description="AMP-dependent synthetase/ligase" evidence="4">
    <location>
        <begin position="49"/>
        <end position="344"/>
    </location>
</feature>
<dbReference type="InterPro" id="IPR013120">
    <property type="entry name" value="FAR_NAD-bd"/>
</dbReference>
<dbReference type="Gene3D" id="1.10.1200.10">
    <property type="entry name" value="ACP-like"/>
    <property type="match status" value="1"/>
</dbReference>
<organism evidence="7 8">
    <name type="scientific">Conoideocrella luteorostrata</name>
    <dbReference type="NCBI Taxonomy" id="1105319"/>
    <lineage>
        <taxon>Eukaryota</taxon>
        <taxon>Fungi</taxon>
        <taxon>Dikarya</taxon>
        <taxon>Ascomycota</taxon>
        <taxon>Pezizomycotina</taxon>
        <taxon>Sordariomycetes</taxon>
        <taxon>Hypocreomycetidae</taxon>
        <taxon>Hypocreales</taxon>
        <taxon>Clavicipitaceae</taxon>
        <taxon>Conoideocrella</taxon>
    </lineage>
</organism>
<proteinExistence type="predicted"/>
<comment type="caution">
    <text evidence="7">The sequence shown here is derived from an EMBL/GenBank/DDBJ whole genome shotgun (WGS) entry which is preliminary data.</text>
</comment>
<evidence type="ECO:0000256" key="3">
    <source>
        <dbReference type="ARBA" id="ARBA00022857"/>
    </source>
</evidence>
<reference evidence="7" key="1">
    <citation type="submission" date="2023-06" db="EMBL/GenBank/DDBJ databases">
        <title>Conoideocrella luteorostrata (Hypocreales: Clavicipitaceae), a potential biocontrol fungus for elongate hemlock scale in United States Christmas tree production areas.</title>
        <authorList>
            <person name="Barrett H."/>
            <person name="Lovett B."/>
            <person name="Macias A.M."/>
            <person name="Stajich J.E."/>
            <person name="Kasson M.T."/>
        </authorList>
    </citation>
    <scope>NUCLEOTIDE SEQUENCE</scope>
    <source>
        <strain evidence="7">ARSEF 14590</strain>
    </source>
</reference>
<dbReference type="PROSITE" id="PS00455">
    <property type="entry name" value="AMP_BINDING"/>
    <property type="match status" value="1"/>
</dbReference>
<dbReference type="InterPro" id="IPR036736">
    <property type="entry name" value="ACP-like_sf"/>
</dbReference>
<keyword evidence="3" id="KW-0521">NADP</keyword>
<evidence type="ECO:0000313" key="8">
    <source>
        <dbReference type="Proteomes" id="UP001251528"/>
    </source>
</evidence>
<dbReference type="SUPFAM" id="SSF47336">
    <property type="entry name" value="ACP-like"/>
    <property type="match status" value="1"/>
</dbReference>
<evidence type="ECO:0000259" key="6">
    <source>
        <dbReference type="Pfam" id="PF07993"/>
    </source>
</evidence>
<dbReference type="InterPro" id="IPR051414">
    <property type="entry name" value="Adenylate-forming_Reductase"/>
</dbReference>
<dbReference type="InterPro" id="IPR009081">
    <property type="entry name" value="PP-bd_ACP"/>
</dbReference>
<dbReference type="InterPro" id="IPR036291">
    <property type="entry name" value="NAD(P)-bd_dom_sf"/>
</dbReference>
<evidence type="ECO:0000259" key="5">
    <source>
        <dbReference type="Pfam" id="PF00550"/>
    </source>
</evidence>